<evidence type="ECO:0000313" key="2">
    <source>
        <dbReference type="Proteomes" id="UP000241559"/>
    </source>
</evidence>
<protein>
    <submittedName>
        <fullName evidence="1">Uncharacterized protein</fullName>
    </submittedName>
</protein>
<proteinExistence type="predicted"/>
<name>A0A165X5R9_MIMIV</name>
<reference evidence="1" key="1">
    <citation type="journal article" date="2016" name="Genom Data">
        <title>Isolation and complete genome sequencing of Mimivirus bombay, a Giant Virus in sewage of Mumbai, India.</title>
        <authorList>
            <person name="Chatterjee A."/>
            <person name="Ali F."/>
            <person name="Bange D."/>
            <person name="Kondabagil K."/>
        </authorList>
    </citation>
    <scope>NUCLEOTIDE SEQUENCE [LARGE SCALE GENOMIC DNA]</scope>
    <source>
        <strain evidence="1">1</strain>
    </source>
</reference>
<sequence length="123" mass="14540">MTKLIVLSRVSMNEPTKETSFEYVLSDKKSLKNKINKLKKRVFDENIEEFNEINEIDGVNSICPYINRDTYYDPDFKKYTKIVKNFSLMDDTFLIEQHTSYSFAYSISVVDLVKDNTLVLYEH</sequence>
<evidence type="ECO:0000313" key="1">
    <source>
        <dbReference type="EMBL" id="AMZ02470.1"/>
    </source>
</evidence>
<organism evidence="1 2">
    <name type="scientific">Mimivirus Bombay</name>
    <dbReference type="NCBI Taxonomy" id="1835008"/>
    <lineage>
        <taxon>Viruses</taxon>
        <taxon>Varidnaviria</taxon>
        <taxon>Bamfordvirae</taxon>
        <taxon>Nucleocytoviricota</taxon>
        <taxon>Megaviricetes</taxon>
        <taxon>Imitervirales</taxon>
        <taxon>Mimiviridae</taxon>
        <taxon>Megamimivirinae</taxon>
        <taxon>Mimivirus</taxon>
        <taxon>Mimivirus bradfordmassiliense</taxon>
    </lineage>
</organism>
<accession>A0A165X5R9</accession>
<dbReference type="Proteomes" id="UP000241559">
    <property type="component" value="Segment"/>
</dbReference>
<dbReference type="EMBL" id="KU761889">
    <property type="protein sequence ID" value="AMZ02470.1"/>
    <property type="molecule type" value="Genomic_DNA"/>
</dbReference>